<dbReference type="AlphaFoldDB" id="C5LAI1"/>
<keyword evidence="4" id="KW-1185">Reference proteome</keyword>
<accession>C5LAI1</accession>
<keyword evidence="2" id="KW-0812">Transmembrane</keyword>
<protein>
    <recommendedName>
        <fullName evidence="5">DUF2062 domain-containing protein</fullName>
    </recommendedName>
</protein>
<feature type="non-terminal residue" evidence="3">
    <location>
        <position position="1"/>
    </location>
</feature>
<gene>
    <name evidence="3" type="ORF">Pmar_PMAR006248</name>
</gene>
<sequence>SLMSAEVVSLSPTSESECSIEMPSRDHSSSAPPPPPSDNELSWGQRIKRWFNLNFVLPARSLEKMDLGSALILGFWFGIFPIPGTSTALLGAFLVVFRRSRWTKWCPNAPQSTIALGVNLLCTPLCIALIPAWLRLGALVSPGRFAGCEPDSIVSAIKASSGFLAVLRAVQAFASCMGLCIMVYLAFTPVVGFIWWLMLRPQGSARLPVMRPESRE</sequence>
<dbReference type="OrthoDB" id="439079at2759"/>
<organism evidence="4">
    <name type="scientific">Perkinsus marinus (strain ATCC 50983 / TXsc)</name>
    <dbReference type="NCBI Taxonomy" id="423536"/>
    <lineage>
        <taxon>Eukaryota</taxon>
        <taxon>Sar</taxon>
        <taxon>Alveolata</taxon>
        <taxon>Perkinsozoa</taxon>
        <taxon>Perkinsea</taxon>
        <taxon>Perkinsida</taxon>
        <taxon>Perkinsidae</taxon>
        <taxon>Perkinsus</taxon>
    </lineage>
</organism>
<reference evidence="3 4" key="1">
    <citation type="submission" date="2008-07" db="EMBL/GenBank/DDBJ databases">
        <authorList>
            <person name="El-Sayed N."/>
            <person name="Caler E."/>
            <person name="Inman J."/>
            <person name="Amedeo P."/>
            <person name="Hass B."/>
            <person name="Wortman J."/>
        </authorList>
    </citation>
    <scope>NUCLEOTIDE SEQUENCE [LARGE SCALE GENOMIC DNA]</scope>
    <source>
        <strain evidence="4">ATCC 50983 / TXsc</strain>
    </source>
</reference>
<proteinExistence type="predicted"/>
<feature type="transmembrane region" description="Helical" evidence="2">
    <location>
        <begin position="116"/>
        <end position="134"/>
    </location>
</feature>
<dbReference type="Proteomes" id="UP000007800">
    <property type="component" value="Unassembled WGS sequence"/>
</dbReference>
<dbReference type="RefSeq" id="XP_002774621.1">
    <property type="nucleotide sequence ID" value="XM_002774575.1"/>
</dbReference>
<evidence type="ECO:0000313" key="3">
    <source>
        <dbReference type="EMBL" id="EER06437.1"/>
    </source>
</evidence>
<evidence type="ECO:0008006" key="5">
    <source>
        <dbReference type="Google" id="ProtNLM"/>
    </source>
</evidence>
<feature type="region of interest" description="Disordered" evidence="1">
    <location>
        <begin position="1"/>
        <end position="40"/>
    </location>
</feature>
<feature type="transmembrane region" description="Helical" evidence="2">
    <location>
        <begin position="70"/>
        <end position="96"/>
    </location>
</feature>
<evidence type="ECO:0000313" key="4">
    <source>
        <dbReference type="Proteomes" id="UP000007800"/>
    </source>
</evidence>
<evidence type="ECO:0000256" key="1">
    <source>
        <dbReference type="SAM" id="MobiDB-lite"/>
    </source>
</evidence>
<dbReference type="EMBL" id="GG680729">
    <property type="protein sequence ID" value="EER06437.1"/>
    <property type="molecule type" value="Genomic_DNA"/>
</dbReference>
<evidence type="ECO:0000256" key="2">
    <source>
        <dbReference type="SAM" id="Phobius"/>
    </source>
</evidence>
<dbReference type="InParanoid" id="C5LAI1"/>
<name>C5LAI1_PERM5</name>
<dbReference type="GeneID" id="9065550"/>
<keyword evidence="2" id="KW-0472">Membrane</keyword>
<feature type="transmembrane region" description="Helical" evidence="2">
    <location>
        <begin position="172"/>
        <end position="197"/>
    </location>
</feature>
<keyword evidence="2" id="KW-1133">Transmembrane helix</keyword>